<evidence type="ECO:0000259" key="3">
    <source>
        <dbReference type="PROSITE" id="PS50930"/>
    </source>
</evidence>
<dbReference type="GO" id="GO:0003677">
    <property type="term" value="F:DNA binding"/>
    <property type="evidence" value="ECO:0007669"/>
    <property type="project" value="InterPro"/>
</dbReference>
<dbReference type="Pfam" id="PF04397">
    <property type="entry name" value="LytTR"/>
    <property type="match status" value="1"/>
</dbReference>
<feature type="domain" description="HTH LytTR-type" evidence="3">
    <location>
        <begin position="129"/>
        <end position="200"/>
    </location>
</feature>
<dbReference type="Gene3D" id="3.40.50.2300">
    <property type="match status" value="1"/>
</dbReference>
<dbReference type="Proteomes" id="UP000320300">
    <property type="component" value="Unassembled WGS sequence"/>
</dbReference>
<protein>
    <submittedName>
        <fullName evidence="4">Two component transcriptional regulator, LytTR family</fullName>
    </submittedName>
</protein>
<name>A0A521E6H0_9SPHI</name>
<dbReference type="PROSITE" id="PS50930">
    <property type="entry name" value="HTH_LYTTR"/>
    <property type="match status" value="1"/>
</dbReference>
<feature type="domain" description="Response regulatory" evidence="2">
    <location>
        <begin position="2"/>
        <end position="113"/>
    </location>
</feature>
<keyword evidence="5" id="KW-1185">Reference proteome</keyword>
<dbReference type="SUPFAM" id="SSF52172">
    <property type="entry name" value="CheY-like"/>
    <property type="match status" value="1"/>
</dbReference>
<proteinExistence type="predicted"/>
<dbReference type="SMART" id="SM00850">
    <property type="entry name" value="LytTR"/>
    <property type="match status" value="1"/>
</dbReference>
<dbReference type="Pfam" id="PF00072">
    <property type="entry name" value="Response_reg"/>
    <property type="match status" value="1"/>
</dbReference>
<gene>
    <name evidence="4" type="ORF">SAMN06265348_10712</name>
</gene>
<dbReference type="InterPro" id="IPR007492">
    <property type="entry name" value="LytTR_DNA-bd_dom"/>
</dbReference>
<dbReference type="EMBL" id="FXTN01000007">
    <property type="protein sequence ID" value="SMO78780.1"/>
    <property type="molecule type" value="Genomic_DNA"/>
</dbReference>
<dbReference type="AlphaFoldDB" id="A0A521E6H0"/>
<evidence type="ECO:0000259" key="2">
    <source>
        <dbReference type="PROSITE" id="PS50110"/>
    </source>
</evidence>
<feature type="modified residue" description="4-aspartylphosphate" evidence="1">
    <location>
        <position position="53"/>
    </location>
</feature>
<dbReference type="InterPro" id="IPR011006">
    <property type="entry name" value="CheY-like_superfamily"/>
</dbReference>
<dbReference type="PANTHER" id="PTHR37299">
    <property type="entry name" value="TRANSCRIPTIONAL REGULATOR-RELATED"/>
    <property type="match status" value="1"/>
</dbReference>
<evidence type="ECO:0000313" key="5">
    <source>
        <dbReference type="Proteomes" id="UP000320300"/>
    </source>
</evidence>
<evidence type="ECO:0000313" key="4">
    <source>
        <dbReference type="EMBL" id="SMO78780.1"/>
    </source>
</evidence>
<dbReference type="OrthoDB" id="9787344at2"/>
<dbReference type="PROSITE" id="PS50110">
    <property type="entry name" value="RESPONSE_REGULATORY"/>
    <property type="match status" value="1"/>
</dbReference>
<dbReference type="SMART" id="SM00448">
    <property type="entry name" value="REC"/>
    <property type="match status" value="1"/>
</dbReference>
<dbReference type="PANTHER" id="PTHR37299:SF1">
    <property type="entry name" value="STAGE 0 SPORULATION PROTEIN A HOMOLOG"/>
    <property type="match status" value="1"/>
</dbReference>
<dbReference type="InterPro" id="IPR001789">
    <property type="entry name" value="Sig_transdc_resp-reg_receiver"/>
</dbReference>
<organism evidence="4 5">
    <name type="scientific">Pedobacter westerhofensis</name>
    <dbReference type="NCBI Taxonomy" id="425512"/>
    <lineage>
        <taxon>Bacteria</taxon>
        <taxon>Pseudomonadati</taxon>
        <taxon>Bacteroidota</taxon>
        <taxon>Sphingobacteriia</taxon>
        <taxon>Sphingobacteriales</taxon>
        <taxon>Sphingobacteriaceae</taxon>
        <taxon>Pedobacter</taxon>
    </lineage>
</organism>
<keyword evidence="1" id="KW-0597">Phosphoprotein</keyword>
<reference evidence="4 5" key="1">
    <citation type="submission" date="2017-05" db="EMBL/GenBank/DDBJ databases">
        <authorList>
            <person name="Varghese N."/>
            <person name="Submissions S."/>
        </authorList>
    </citation>
    <scope>NUCLEOTIDE SEQUENCE [LARGE SCALE GENOMIC DNA]</scope>
    <source>
        <strain evidence="4 5">DSM 19036</strain>
    </source>
</reference>
<evidence type="ECO:0000256" key="1">
    <source>
        <dbReference type="PROSITE-ProRule" id="PRU00169"/>
    </source>
</evidence>
<sequence>MNCIVIDDERLARETLSGYIEKIPGLHLNGAFENALEATDLIGSGKIDIIFCDIQMPELDGVSFFKTLKNPPIFIFVTGHSAFAVESFELNVFDYILKPFSINRLLKTVNKIYAAADDNKRNGIDKKSLIIKDRSSNVIIPHDEIFFLKSDKDYVKVVTTNKEYFVWKKISDMEGGLASTGQFLRVQKSYIVNLNFVKKITGNMIIMNGSIEVIPIGGQYREELYRYFGISIKSR</sequence>
<accession>A0A521E6H0</accession>
<dbReference type="RefSeq" id="WP_142528858.1">
    <property type="nucleotide sequence ID" value="NZ_CBCSJO010000007.1"/>
</dbReference>
<dbReference type="Gene3D" id="2.40.50.1020">
    <property type="entry name" value="LytTr DNA-binding domain"/>
    <property type="match status" value="1"/>
</dbReference>
<dbReference type="GO" id="GO:0000156">
    <property type="term" value="F:phosphorelay response regulator activity"/>
    <property type="evidence" value="ECO:0007669"/>
    <property type="project" value="InterPro"/>
</dbReference>
<dbReference type="InterPro" id="IPR046947">
    <property type="entry name" value="LytR-like"/>
</dbReference>